<evidence type="ECO:0000313" key="4">
    <source>
        <dbReference type="Proteomes" id="UP000011682"/>
    </source>
</evidence>
<comment type="caution">
    <text evidence="3">The sequence shown here is derived from an EMBL/GenBank/DDBJ whole genome shotgun (WGS) entry which is preliminary data.</text>
</comment>
<dbReference type="GO" id="GO:0019748">
    <property type="term" value="P:secondary metabolic process"/>
    <property type="evidence" value="ECO:0007669"/>
    <property type="project" value="TreeGrafter"/>
</dbReference>
<dbReference type="GO" id="GO:0016831">
    <property type="term" value="F:carboxy-lyase activity"/>
    <property type="evidence" value="ECO:0007669"/>
    <property type="project" value="InterPro"/>
</dbReference>
<dbReference type="InterPro" id="IPR032465">
    <property type="entry name" value="ACMSD"/>
</dbReference>
<evidence type="ECO:0000313" key="3">
    <source>
        <dbReference type="EMBL" id="EPX60006.1"/>
    </source>
</evidence>
<evidence type="ECO:0000259" key="2">
    <source>
        <dbReference type="Pfam" id="PF04909"/>
    </source>
</evidence>
<reference evidence="3" key="1">
    <citation type="submission" date="2013-05" db="EMBL/GenBank/DDBJ databases">
        <title>Genome assembly of Cystobacter fuscus DSM 2262.</title>
        <authorList>
            <person name="Sharma G."/>
            <person name="Khatri I."/>
            <person name="Kaur C."/>
            <person name="Mayilraj S."/>
            <person name="Subramanian S."/>
        </authorList>
    </citation>
    <scope>NUCLEOTIDE SEQUENCE [LARGE SCALE GENOMIC DNA]</scope>
    <source>
        <strain evidence="3">DSM 2262</strain>
    </source>
</reference>
<gene>
    <name evidence="3" type="ORF">D187_002092</name>
</gene>
<proteinExistence type="predicted"/>
<evidence type="ECO:0000256" key="1">
    <source>
        <dbReference type="ARBA" id="ARBA00023239"/>
    </source>
</evidence>
<sequence>MASQLPILDSEAHVIEPLDLWNKYLEPAFQSRAPTFREARRSQGEEGMSDVVNQARFHYACARQGLSPEAVQRALDLSSPGFHNMEIDGELLLGPVAQRVWHRGAMQALVHYLPQMLAGYDAASHVDTLRAMGVERAYLYPTKGLFLFAVDSLEPALTAALVRAYNDWLREFSAHAPEFLRGVGALCQHDPEQMVSELERIASWGWKAVMLRPNPVRGRMLSDPAYERFWTRCEALDVAVGVHEGTHARVPTLGSERFQTHFARHVCSHPLEQMTALLALIEGGVLERHPRLRVGFLEAGCGWLPYWLSRLDAKYADVKWEVRDNVRMKPSDYFRRQCFITCEASEPGIELVIDMVGEGCVLFGSDYPHVDHPPRIREDSALLVERLTPAVARRVLWDNGCRFYEGRS</sequence>
<dbReference type="Gene3D" id="3.20.20.140">
    <property type="entry name" value="Metal-dependent hydrolases"/>
    <property type="match status" value="1"/>
</dbReference>
<dbReference type="EMBL" id="ANAH02000014">
    <property type="protein sequence ID" value="EPX60006.1"/>
    <property type="molecule type" value="Genomic_DNA"/>
</dbReference>
<feature type="domain" description="Amidohydrolase-related" evidence="2">
    <location>
        <begin position="151"/>
        <end position="404"/>
    </location>
</feature>
<dbReference type="eggNOG" id="COG2159">
    <property type="taxonomic scope" value="Bacteria"/>
</dbReference>
<accession>S9PA55</accession>
<organism evidence="3 4">
    <name type="scientific">Cystobacter fuscus (strain ATCC 25194 / DSM 2262 / NBRC 100088 / M29)</name>
    <dbReference type="NCBI Taxonomy" id="1242864"/>
    <lineage>
        <taxon>Bacteria</taxon>
        <taxon>Pseudomonadati</taxon>
        <taxon>Myxococcota</taxon>
        <taxon>Myxococcia</taxon>
        <taxon>Myxococcales</taxon>
        <taxon>Cystobacterineae</taxon>
        <taxon>Archangiaceae</taxon>
        <taxon>Cystobacter</taxon>
    </lineage>
</organism>
<keyword evidence="4" id="KW-1185">Reference proteome</keyword>
<dbReference type="InterPro" id="IPR032466">
    <property type="entry name" value="Metal_Hydrolase"/>
</dbReference>
<keyword evidence="1" id="KW-0456">Lyase</keyword>
<dbReference type="SUPFAM" id="SSF51556">
    <property type="entry name" value="Metallo-dependent hydrolases"/>
    <property type="match status" value="1"/>
</dbReference>
<dbReference type="RefSeq" id="WP_002623932.1">
    <property type="nucleotide sequence ID" value="NZ_ANAH02000014.1"/>
</dbReference>
<dbReference type="Pfam" id="PF04909">
    <property type="entry name" value="Amidohydro_2"/>
    <property type="match status" value="1"/>
</dbReference>
<dbReference type="OrthoDB" id="149172at2"/>
<dbReference type="InterPro" id="IPR006680">
    <property type="entry name" value="Amidohydro-rel"/>
</dbReference>
<dbReference type="GO" id="GO:0016787">
    <property type="term" value="F:hydrolase activity"/>
    <property type="evidence" value="ECO:0007669"/>
    <property type="project" value="InterPro"/>
</dbReference>
<name>S9PA55_CYSF2</name>
<dbReference type="AlphaFoldDB" id="S9PA55"/>
<dbReference type="PANTHER" id="PTHR21240:SF28">
    <property type="entry name" value="ISO-OROTATE DECARBOXYLASE (EUROFUNG)"/>
    <property type="match status" value="1"/>
</dbReference>
<dbReference type="GO" id="GO:0005737">
    <property type="term" value="C:cytoplasm"/>
    <property type="evidence" value="ECO:0007669"/>
    <property type="project" value="TreeGrafter"/>
</dbReference>
<dbReference type="Proteomes" id="UP000011682">
    <property type="component" value="Unassembled WGS sequence"/>
</dbReference>
<dbReference type="PANTHER" id="PTHR21240">
    <property type="entry name" value="2-AMINO-3-CARBOXYLMUCONATE-6-SEMIALDEHYDE DECARBOXYLASE"/>
    <property type="match status" value="1"/>
</dbReference>
<protein>
    <recommendedName>
        <fullName evidence="2">Amidohydrolase-related domain-containing protein</fullName>
    </recommendedName>
</protein>